<evidence type="ECO:0000259" key="5">
    <source>
        <dbReference type="PROSITE" id="PS51898"/>
    </source>
</evidence>
<dbReference type="SUPFAM" id="SSF56349">
    <property type="entry name" value="DNA breaking-rejoining enzymes"/>
    <property type="match status" value="1"/>
</dbReference>
<keyword evidence="3" id="KW-0238">DNA-binding</keyword>
<dbReference type="InterPro" id="IPR050808">
    <property type="entry name" value="Phage_Integrase"/>
</dbReference>
<evidence type="ECO:0000256" key="3">
    <source>
        <dbReference type="ARBA" id="ARBA00023125"/>
    </source>
</evidence>
<gene>
    <name evidence="6" type="ORF">HMPREF9087_1130</name>
</gene>
<comment type="caution">
    <text evidence="6">The sequence shown here is derived from an EMBL/GenBank/DDBJ whole genome shotgun (WGS) entry which is preliminary data.</text>
</comment>
<dbReference type="GO" id="GO:0015074">
    <property type="term" value="P:DNA integration"/>
    <property type="evidence" value="ECO:0007669"/>
    <property type="project" value="UniProtKB-KW"/>
</dbReference>
<accession>F0EI88</accession>
<dbReference type="Pfam" id="PF14659">
    <property type="entry name" value="Phage_int_SAM_3"/>
    <property type="match status" value="1"/>
</dbReference>
<dbReference type="InterPro" id="IPR028259">
    <property type="entry name" value="AP2-like_int_N"/>
</dbReference>
<proteinExistence type="inferred from homology"/>
<evidence type="ECO:0000313" key="7">
    <source>
        <dbReference type="Proteomes" id="UP000004835"/>
    </source>
</evidence>
<dbReference type="EMBL" id="AEWT01000009">
    <property type="protein sequence ID" value="EGC70396.1"/>
    <property type="molecule type" value="Genomic_DNA"/>
</dbReference>
<dbReference type="Pfam" id="PF14657">
    <property type="entry name" value="Arm-DNA-bind_4"/>
    <property type="match status" value="1"/>
</dbReference>
<protein>
    <submittedName>
        <fullName evidence="6">Site-specific recombinase, phage integrase family</fullName>
    </submittedName>
</protein>
<dbReference type="InterPro" id="IPR013762">
    <property type="entry name" value="Integrase-like_cat_sf"/>
</dbReference>
<feature type="domain" description="Tyr recombinase" evidence="5">
    <location>
        <begin position="180"/>
        <end position="385"/>
    </location>
</feature>
<dbReference type="HOGENOM" id="CLU_027562_17_6_9"/>
<dbReference type="Proteomes" id="UP000004835">
    <property type="component" value="Unassembled WGS sequence"/>
</dbReference>
<dbReference type="InterPro" id="IPR004107">
    <property type="entry name" value="Integrase_SAM-like_N"/>
</dbReference>
<evidence type="ECO:0000256" key="4">
    <source>
        <dbReference type="ARBA" id="ARBA00023172"/>
    </source>
</evidence>
<dbReference type="CDD" id="cd01189">
    <property type="entry name" value="INT_ICEBs1_C_like"/>
    <property type="match status" value="1"/>
</dbReference>
<dbReference type="InterPro" id="IPR011010">
    <property type="entry name" value="DNA_brk_join_enz"/>
</dbReference>
<name>F0EI88_ENTCA</name>
<dbReference type="Gene3D" id="1.10.443.10">
    <property type="entry name" value="Intergrase catalytic core"/>
    <property type="match status" value="1"/>
</dbReference>
<dbReference type="PANTHER" id="PTHR30629:SF2">
    <property type="entry name" value="PROPHAGE INTEGRASE INTS-RELATED"/>
    <property type="match status" value="1"/>
</dbReference>
<dbReference type="Pfam" id="PF00589">
    <property type="entry name" value="Phage_integrase"/>
    <property type="match status" value="1"/>
</dbReference>
<dbReference type="PROSITE" id="PS51898">
    <property type="entry name" value="TYR_RECOMBINASE"/>
    <property type="match status" value="1"/>
</dbReference>
<evidence type="ECO:0000256" key="1">
    <source>
        <dbReference type="ARBA" id="ARBA00008857"/>
    </source>
</evidence>
<dbReference type="GO" id="GO:0006310">
    <property type="term" value="P:DNA recombination"/>
    <property type="evidence" value="ECO:0007669"/>
    <property type="project" value="UniProtKB-KW"/>
</dbReference>
<keyword evidence="2" id="KW-0229">DNA integration</keyword>
<keyword evidence="4" id="KW-0233">DNA recombination</keyword>
<dbReference type="Gene3D" id="1.10.150.130">
    <property type="match status" value="1"/>
</dbReference>
<dbReference type="InterPro" id="IPR010998">
    <property type="entry name" value="Integrase_recombinase_N"/>
</dbReference>
<evidence type="ECO:0000256" key="2">
    <source>
        <dbReference type="ARBA" id="ARBA00022908"/>
    </source>
</evidence>
<dbReference type="PANTHER" id="PTHR30629">
    <property type="entry name" value="PROPHAGE INTEGRASE"/>
    <property type="match status" value="1"/>
</dbReference>
<reference evidence="6 7" key="1">
    <citation type="submission" date="2011-01" db="EMBL/GenBank/DDBJ databases">
        <authorList>
            <person name="Muzny D."/>
            <person name="Qin X."/>
            <person name="Deng J."/>
            <person name="Jiang H."/>
            <person name="Liu Y."/>
            <person name="Qu J."/>
            <person name="Song X.-Z."/>
            <person name="Zhang L."/>
            <person name="Thornton R."/>
            <person name="Coyle M."/>
            <person name="Francisco L."/>
            <person name="Jackson L."/>
            <person name="Javaid M."/>
            <person name="Korchina V."/>
            <person name="Kovar C."/>
            <person name="Mata R."/>
            <person name="Mathew T."/>
            <person name="Ngo R."/>
            <person name="Nguyen L."/>
            <person name="Nguyen N."/>
            <person name="Okwuonu G."/>
            <person name="Ongeri F."/>
            <person name="Pham C."/>
            <person name="Simmons D."/>
            <person name="Wilczek-Boney K."/>
            <person name="Hale W."/>
            <person name="Jakkamsetti A."/>
            <person name="Pham P."/>
            <person name="Ruth R."/>
            <person name="San Lucas F."/>
            <person name="Warren J."/>
            <person name="Zhang J."/>
            <person name="Zhao Z."/>
            <person name="Zhou C."/>
            <person name="Zhu D."/>
            <person name="Lee S."/>
            <person name="Bess C."/>
            <person name="Blankenburg K."/>
            <person name="Forbes L."/>
            <person name="Fu Q."/>
            <person name="Gubbala S."/>
            <person name="Hirani K."/>
            <person name="Jayaseelan J.C."/>
            <person name="Lara F."/>
            <person name="Munidasa M."/>
            <person name="Palculict T."/>
            <person name="Patil S."/>
            <person name="Pu L.-L."/>
            <person name="Saada N."/>
            <person name="Tang L."/>
            <person name="Weissenberger G."/>
            <person name="Zhu Y."/>
            <person name="Hemphill L."/>
            <person name="Shang Y."/>
            <person name="Youmans B."/>
            <person name="Ayvaz T."/>
            <person name="Ross M."/>
            <person name="Santibanez J."/>
            <person name="Aqrawi P."/>
            <person name="Gross S."/>
            <person name="Joshi V."/>
            <person name="Fowler G."/>
            <person name="Nazareth L."/>
            <person name="Reid J."/>
            <person name="Worley K."/>
            <person name="Petrosino J."/>
            <person name="Highlander S."/>
            <person name="Gibbs R."/>
        </authorList>
    </citation>
    <scope>NUCLEOTIDE SEQUENCE [LARGE SCALE GENOMIC DNA]</scope>
    <source>
        <strain evidence="6 7">ATCC 12755</strain>
    </source>
</reference>
<comment type="similarity">
    <text evidence="1">Belongs to the 'phage' integrase family.</text>
</comment>
<dbReference type="InterPro" id="IPR002104">
    <property type="entry name" value="Integrase_catalytic"/>
</dbReference>
<dbReference type="AlphaFoldDB" id="F0EI88"/>
<dbReference type="GO" id="GO:0003677">
    <property type="term" value="F:DNA binding"/>
    <property type="evidence" value="ECO:0007669"/>
    <property type="project" value="UniProtKB-KW"/>
</dbReference>
<organism evidence="6 7">
    <name type="scientific">Enterococcus casseliflavus ATCC 12755</name>
    <dbReference type="NCBI Taxonomy" id="888066"/>
    <lineage>
        <taxon>Bacteria</taxon>
        <taxon>Bacillati</taxon>
        <taxon>Bacillota</taxon>
        <taxon>Bacilli</taxon>
        <taxon>Lactobacillales</taxon>
        <taxon>Enterococcaceae</taxon>
        <taxon>Enterococcus</taxon>
    </lineage>
</organism>
<sequence length="394" mass="47213">MKRRIFMAQIKLYKKQDGTTNYMFDYYVGINPKTGKKQKTTRRGFETEEEASLALAELSLLVATEQYLPKKYRTFNDVYTLWLKKYRGIVKESTYAGTLSIFKNNILPYFQEINVQDITTIYCQEIVNKWYKIHPKRFKRYIYYFNAVMKHANYLELIFKNPMEFVQLPQNNIDLNQYKEFDNFYSKDELLEFLNFTKKNFEHQRFIFFHLLAFTGIRRGEALSLTWNDINFEEKYLHVSKTLTKGENGRSLIHPPKTKASFRKIFLDNQTLNYLQTWKELQKEKLNLTFDNPRQLLFPNHKNSFLEPNIPKEWLQTIARHYKKNTGKDLKIITIHGFRHTHASLLYLSGINLKEAQERLGHSNVKTTLNVYTHLSDKQREQTVDKLTEFMYLD</sequence>
<evidence type="ECO:0000313" key="6">
    <source>
        <dbReference type="EMBL" id="EGC70396.1"/>
    </source>
</evidence>